<evidence type="ECO:0000256" key="1">
    <source>
        <dbReference type="SAM" id="MobiDB-lite"/>
    </source>
</evidence>
<name>A0A8H5I5J7_9HYPO</name>
<gene>
    <name evidence="2" type="ORF">FMEXI_14012</name>
</gene>
<feature type="region of interest" description="Disordered" evidence="1">
    <location>
        <begin position="1"/>
        <end position="68"/>
    </location>
</feature>
<feature type="compositionally biased region" description="Basic residues" evidence="1">
    <location>
        <begin position="200"/>
        <end position="211"/>
    </location>
</feature>
<proteinExistence type="predicted"/>
<organism evidence="2 3">
    <name type="scientific">Fusarium mexicanum</name>
    <dbReference type="NCBI Taxonomy" id="751941"/>
    <lineage>
        <taxon>Eukaryota</taxon>
        <taxon>Fungi</taxon>
        <taxon>Dikarya</taxon>
        <taxon>Ascomycota</taxon>
        <taxon>Pezizomycotina</taxon>
        <taxon>Sordariomycetes</taxon>
        <taxon>Hypocreomycetidae</taxon>
        <taxon>Hypocreales</taxon>
        <taxon>Nectriaceae</taxon>
        <taxon>Fusarium</taxon>
        <taxon>Fusarium fujikuroi species complex</taxon>
    </lineage>
</organism>
<dbReference type="Proteomes" id="UP000522262">
    <property type="component" value="Unassembled WGS sequence"/>
</dbReference>
<protein>
    <submittedName>
        <fullName evidence="2">Uncharacterized protein</fullName>
    </submittedName>
</protein>
<comment type="caution">
    <text evidence="2">The sequence shown here is derived from an EMBL/GenBank/DDBJ whole genome shotgun (WGS) entry which is preliminary data.</text>
</comment>
<feature type="compositionally biased region" description="Polar residues" evidence="1">
    <location>
        <begin position="1"/>
        <end position="10"/>
    </location>
</feature>
<dbReference type="EMBL" id="JAAOAM010000543">
    <property type="protein sequence ID" value="KAF5529700.1"/>
    <property type="molecule type" value="Genomic_DNA"/>
</dbReference>
<keyword evidence="3" id="KW-1185">Reference proteome</keyword>
<evidence type="ECO:0000313" key="2">
    <source>
        <dbReference type="EMBL" id="KAF5529700.1"/>
    </source>
</evidence>
<feature type="compositionally biased region" description="Basic residues" evidence="1">
    <location>
        <begin position="144"/>
        <end position="153"/>
    </location>
</feature>
<evidence type="ECO:0000313" key="3">
    <source>
        <dbReference type="Proteomes" id="UP000522262"/>
    </source>
</evidence>
<feature type="compositionally biased region" description="Low complexity" evidence="1">
    <location>
        <begin position="126"/>
        <end position="137"/>
    </location>
</feature>
<sequence>MGNNPSQPTGHYQAGPQYQAPPTHFSRGYTMRETQHFRGGYSLRDPPKKKKMGLVGVPEYSAPNHSRYSQGSDLGVAAARAAFSHAPQTFPQPSSAAAPIAWTPPPSKKHFKHGQSLRDTPTVSFTYPEASSAAAPTPWTPPASKKHFKHGHSLRSTTNVSFANPEPSHFGSRAVPQQTFSQPAHKPFSHGYSLREPAKKANHRRSKKSFW</sequence>
<reference evidence="2 3" key="1">
    <citation type="submission" date="2020-05" db="EMBL/GenBank/DDBJ databases">
        <title>Identification and distribution of gene clusters putatively required for synthesis of sphingolipid metabolism inhibitors in phylogenetically diverse species of the filamentous fungus Fusarium.</title>
        <authorList>
            <person name="Kim H.-S."/>
            <person name="Busman M."/>
            <person name="Brown D.W."/>
            <person name="Divon H."/>
            <person name="Uhlig S."/>
            <person name="Proctor R.H."/>
        </authorList>
    </citation>
    <scope>NUCLEOTIDE SEQUENCE [LARGE SCALE GENOMIC DNA]</scope>
    <source>
        <strain evidence="2 3">NRRL 53147</strain>
    </source>
</reference>
<dbReference type="AlphaFoldDB" id="A0A8H5I5J7"/>
<feature type="region of interest" description="Disordered" evidence="1">
    <location>
        <begin position="87"/>
        <end position="211"/>
    </location>
</feature>
<accession>A0A8H5I5J7</accession>